<feature type="compositionally biased region" description="Basic and acidic residues" evidence="1">
    <location>
        <begin position="104"/>
        <end position="126"/>
    </location>
</feature>
<sequence>MKTFGKFSKIAIGATIAGAMILPASAAFAGDRGKSNKTERAILGAVLGGVAGAALSDGDGGAIALGAVAGGALGVATAKDKRDHRYSSRYNERRPYYSDSRYGYNDRYDRRDDYRDGRRDGRRYQGDRYNTSYDYYGQRR</sequence>
<evidence type="ECO:0000313" key="3">
    <source>
        <dbReference type="EMBL" id="MBI1685067.1"/>
    </source>
</evidence>
<feature type="compositionally biased region" description="Basic and acidic residues" evidence="1">
    <location>
        <begin position="80"/>
        <end position="96"/>
    </location>
</feature>
<keyword evidence="2" id="KW-0732">Signal</keyword>
<feature type="signal peptide" evidence="2">
    <location>
        <begin position="1"/>
        <end position="29"/>
    </location>
</feature>
<protein>
    <recommendedName>
        <fullName evidence="5">17 kDa surface antigen</fullName>
    </recommendedName>
</protein>
<keyword evidence="4" id="KW-1185">Reference proteome</keyword>
<feature type="region of interest" description="Disordered" evidence="1">
    <location>
        <begin position="80"/>
        <end position="140"/>
    </location>
</feature>
<proteinExistence type="predicted"/>
<evidence type="ECO:0000256" key="2">
    <source>
        <dbReference type="SAM" id="SignalP"/>
    </source>
</evidence>
<evidence type="ECO:0000256" key="1">
    <source>
        <dbReference type="SAM" id="MobiDB-lite"/>
    </source>
</evidence>
<feature type="chain" id="PRO_5046109283" description="17 kDa surface antigen" evidence="2">
    <location>
        <begin position="30"/>
        <end position="140"/>
    </location>
</feature>
<name>A0ABS0SZK1_9CAUL</name>
<dbReference type="Proteomes" id="UP000639859">
    <property type="component" value="Unassembled WGS sequence"/>
</dbReference>
<reference evidence="3 4" key="1">
    <citation type="submission" date="2020-11" db="EMBL/GenBank/DDBJ databases">
        <title>genome sequence of strain KACC 18849.</title>
        <authorList>
            <person name="Gao J."/>
            <person name="Zhang X."/>
        </authorList>
    </citation>
    <scope>NUCLEOTIDE SEQUENCE [LARGE SCALE GENOMIC DNA]</scope>
    <source>
        <strain evidence="3 4">KACC 18849</strain>
    </source>
</reference>
<dbReference type="RefSeq" id="WP_198576977.1">
    <property type="nucleotide sequence ID" value="NZ_JADWOX010000010.1"/>
</dbReference>
<organism evidence="3 4">
    <name type="scientific">Caulobacter hibisci</name>
    <dbReference type="NCBI Taxonomy" id="2035993"/>
    <lineage>
        <taxon>Bacteria</taxon>
        <taxon>Pseudomonadati</taxon>
        <taxon>Pseudomonadota</taxon>
        <taxon>Alphaproteobacteria</taxon>
        <taxon>Caulobacterales</taxon>
        <taxon>Caulobacteraceae</taxon>
        <taxon>Caulobacter</taxon>
    </lineage>
</organism>
<comment type="caution">
    <text evidence="3">The sequence shown here is derived from an EMBL/GenBank/DDBJ whole genome shotgun (WGS) entry which is preliminary data.</text>
</comment>
<gene>
    <name evidence="3" type="ORF">I4Q42_15455</name>
</gene>
<accession>A0ABS0SZK1</accession>
<dbReference type="EMBL" id="JADWOX010000010">
    <property type="protein sequence ID" value="MBI1685067.1"/>
    <property type="molecule type" value="Genomic_DNA"/>
</dbReference>
<evidence type="ECO:0008006" key="5">
    <source>
        <dbReference type="Google" id="ProtNLM"/>
    </source>
</evidence>
<evidence type="ECO:0000313" key="4">
    <source>
        <dbReference type="Proteomes" id="UP000639859"/>
    </source>
</evidence>